<feature type="chain" id="PRO_5004907041" description="Transmembrane protein" evidence="1">
    <location>
        <begin position="21"/>
        <end position="186"/>
    </location>
</feature>
<gene>
    <name evidence="2" type="ORF">TTHERM_001237352</name>
</gene>
<dbReference type="RefSeq" id="XP_012650781.1">
    <property type="nucleotide sequence ID" value="XM_012795327.1"/>
</dbReference>
<evidence type="ECO:0000313" key="3">
    <source>
        <dbReference type="Proteomes" id="UP000009168"/>
    </source>
</evidence>
<dbReference type="InParanoid" id="W7XKP0"/>
<evidence type="ECO:0000256" key="1">
    <source>
        <dbReference type="SAM" id="SignalP"/>
    </source>
</evidence>
<dbReference type="EMBL" id="GG662858">
    <property type="protein sequence ID" value="EWS76686.1"/>
    <property type="molecule type" value="Genomic_DNA"/>
</dbReference>
<evidence type="ECO:0000313" key="2">
    <source>
        <dbReference type="EMBL" id="EWS76686.1"/>
    </source>
</evidence>
<proteinExistence type="predicted"/>
<reference evidence="3" key="1">
    <citation type="journal article" date="2006" name="PLoS Biol.">
        <title>Macronuclear genome sequence of the ciliate Tetrahymena thermophila, a model eukaryote.</title>
        <authorList>
            <person name="Eisen J.A."/>
            <person name="Coyne R.S."/>
            <person name="Wu M."/>
            <person name="Wu D."/>
            <person name="Thiagarajan M."/>
            <person name="Wortman J.R."/>
            <person name="Badger J.H."/>
            <person name="Ren Q."/>
            <person name="Amedeo P."/>
            <person name="Jones K.M."/>
            <person name="Tallon L.J."/>
            <person name="Delcher A.L."/>
            <person name="Salzberg S.L."/>
            <person name="Silva J.C."/>
            <person name="Haas B.J."/>
            <person name="Majoros W.H."/>
            <person name="Farzad M."/>
            <person name="Carlton J.M."/>
            <person name="Smith R.K. Jr."/>
            <person name="Garg J."/>
            <person name="Pearlman R.E."/>
            <person name="Karrer K.M."/>
            <person name="Sun L."/>
            <person name="Manning G."/>
            <person name="Elde N.C."/>
            <person name="Turkewitz A.P."/>
            <person name="Asai D.J."/>
            <person name="Wilkes D.E."/>
            <person name="Wang Y."/>
            <person name="Cai H."/>
            <person name="Collins K."/>
            <person name="Stewart B.A."/>
            <person name="Lee S.R."/>
            <person name="Wilamowska K."/>
            <person name="Weinberg Z."/>
            <person name="Ruzzo W.L."/>
            <person name="Wloga D."/>
            <person name="Gaertig J."/>
            <person name="Frankel J."/>
            <person name="Tsao C.-C."/>
            <person name="Gorovsky M.A."/>
            <person name="Keeling P.J."/>
            <person name="Waller R.F."/>
            <person name="Patron N.J."/>
            <person name="Cherry J.M."/>
            <person name="Stover N.A."/>
            <person name="Krieger C.J."/>
            <person name="del Toro C."/>
            <person name="Ryder H.F."/>
            <person name="Williamson S.C."/>
            <person name="Barbeau R.A."/>
            <person name="Hamilton E.P."/>
            <person name="Orias E."/>
        </authorList>
    </citation>
    <scope>NUCLEOTIDE SEQUENCE [LARGE SCALE GENOMIC DNA]</scope>
    <source>
        <strain evidence="3">SB210</strain>
    </source>
</reference>
<sequence>MLYCITLLLLINLKVIKISNQKLSKINRFYHLLIKIQVIEKEKKKNSQSYRHNKPKKTQIYFKNKILKRTKRKSNPIKYKQLNNNQVLIVLKKQKLKHAHKARQNKFQMKRKFNKLMFICNFLKQKKQPFFINFLVFFTFLMTTFNVHQDSLCFTQKQYTHQLFQYYFKVIICSYSRYQQQQLIAH</sequence>
<keyword evidence="3" id="KW-1185">Reference proteome</keyword>
<dbReference type="Proteomes" id="UP000009168">
    <property type="component" value="Unassembled WGS sequence"/>
</dbReference>
<feature type="signal peptide" evidence="1">
    <location>
        <begin position="1"/>
        <end position="20"/>
    </location>
</feature>
<name>W7XKP0_TETTS</name>
<dbReference type="AlphaFoldDB" id="W7XKP0"/>
<accession>W7XKP0</accession>
<dbReference type="KEGG" id="tet:TTHERM_001237352"/>
<organism evidence="2 3">
    <name type="scientific">Tetrahymena thermophila (strain SB210)</name>
    <dbReference type="NCBI Taxonomy" id="312017"/>
    <lineage>
        <taxon>Eukaryota</taxon>
        <taxon>Sar</taxon>
        <taxon>Alveolata</taxon>
        <taxon>Ciliophora</taxon>
        <taxon>Intramacronucleata</taxon>
        <taxon>Oligohymenophorea</taxon>
        <taxon>Hymenostomatida</taxon>
        <taxon>Tetrahymenina</taxon>
        <taxon>Tetrahymenidae</taxon>
        <taxon>Tetrahymena</taxon>
    </lineage>
</organism>
<evidence type="ECO:0008006" key="4">
    <source>
        <dbReference type="Google" id="ProtNLM"/>
    </source>
</evidence>
<keyword evidence="1" id="KW-0732">Signal</keyword>
<dbReference type="GeneID" id="24441994"/>
<protein>
    <recommendedName>
        <fullName evidence="4">Transmembrane protein</fullName>
    </recommendedName>
</protein>